<keyword evidence="2" id="KW-0808">Transferase</keyword>
<reference evidence="2 3" key="1">
    <citation type="journal article" date="2015" name="Int. J. Syst. Evol. Microbiol.">
        <title>Carboxylicivirga linearis sp. nov., isolated from a sea cucumber culture pond.</title>
        <authorList>
            <person name="Wang F.Q."/>
            <person name="Zhou Y.X."/>
            <person name="Lin X.Z."/>
            <person name="Chen G.J."/>
            <person name="Du Z.J."/>
        </authorList>
    </citation>
    <scope>NUCLEOTIDE SEQUENCE [LARGE SCALE GENOMIC DNA]</scope>
    <source>
        <strain evidence="2 3">FB218</strain>
    </source>
</reference>
<dbReference type="CDD" id="cd04301">
    <property type="entry name" value="NAT_SF"/>
    <property type="match status" value="1"/>
</dbReference>
<dbReference type="SUPFAM" id="SSF55729">
    <property type="entry name" value="Acyl-CoA N-acyltransferases (Nat)"/>
    <property type="match status" value="1"/>
</dbReference>
<dbReference type="GO" id="GO:0016746">
    <property type="term" value="F:acyltransferase activity"/>
    <property type="evidence" value="ECO:0007669"/>
    <property type="project" value="UniProtKB-KW"/>
</dbReference>
<dbReference type="Gene3D" id="3.40.630.30">
    <property type="match status" value="1"/>
</dbReference>
<evidence type="ECO:0000259" key="1">
    <source>
        <dbReference type="PROSITE" id="PS51186"/>
    </source>
</evidence>
<evidence type="ECO:0000313" key="3">
    <source>
        <dbReference type="Proteomes" id="UP000708576"/>
    </source>
</evidence>
<gene>
    <name evidence="2" type="ORF">KEM10_08490</name>
</gene>
<dbReference type="PROSITE" id="PS51186">
    <property type="entry name" value="GNAT"/>
    <property type="match status" value="1"/>
</dbReference>
<dbReference type="Pfam" id="PF13673">
    <property type="entry name" value="Acetyltransf_10"/>
    <property type="match status" value="1"/>
</dbReference>
<keyword evidence="2" id="KW-0012">Acyltransferase</keyword>
<dbReference type="Proteomes" id="UP000708576">
    <property type="component" value="Unassembled WGS sequence"/>
</dbReference>
<proteinExistence type="predicted"/>
<organism evidence="2 3">
    <name type="scientific">Carboxylicivirga linearis</name>
    <dbReference type="NCBI Taxonomy" id="1628157"/>
    <lineage>
        <taxon>Bacteria</taxon>
        <taxon>Pseudomonadati</taxon>
        <taxon>Bacteroidota</taxon>
        <taxon>Bacteroidia</taxon>
        <taxon>Marinilabiliales</taxon>
        <taxon>Marinilabiliaceae</taxon>
        <taxon>Carboxylicivirga</taxon>
    </lineage>
</organism>
<name>A0ABS5JTV9_9BACT</name>
<protein>
    <submittedName>
        <fullName evidence="2">GNAT family N-acetyltransferase</fullName>
        <ecNumber evidence="2">2.3.1.-</ecNumber>
    </submittedName>
</protein>
<sequence>MNTLVKSFNELSVDELYGILQLRAEIFVVEQDCVYNDLDGNDQKAYHLMIKKDDTNEIVGYARMLDKGTRFKQASIGRLVVKKEVRFNGLARRIMTEASQWMKLRWDVDDIHISAQKYLKAFYSSLGYQIVTDTYLEDGIPHVGMDLKF</sequence>
<accession>A0ABS5JTV9</accession>
<comment type="caution">
    <text evidence="2">The sequence shown here is derived from an EMBL/GenBank/DDBJ whole genome shotgun (WGS) entry which is preliminary data.</text>
</comment>
<dbReference type="InterPro" id="IPR016181">
    <property type="entry name" value="Acyl_CoA_acyltransferase"/>
</dbReference>
<dbReference type="RefSeq" id="WP_212215561.1">
    <property type="nucleotide sequence ID" value="NZ_JAGUCO010000004.1"/>
</dbReference>
<evidence type="ECO:0000313" key="2">
    <source>
        <dbReference type="EMBL" id="MBS2098317.1"/>
    </source>
</evidence>
<keyword evidence="3" id="KW-1185">Reference proteome</keyword>
<dbReference type="EMBL" id="JAGUCO010000004">
    <property type="protein sequence ID" value="MBS2098317.1"/>
    <property type="molecule type" value="Genomic_DNA"/>
</dbReference>
<dbReference type="EC" id="2.3.1.-" evidence="2"/>
<dbReference type="InterPro" id="IPR000182">
    <property type="entry name" value="GNAT_dom"/>
</dbReference>
<feature type="domain" description="N-acetyltransferase" evidence="1">
    <location>
        <begin position="6"/>
        <end position="149"/>
    </location>
</feature>